<dbReference type="RefSeq" id="WP_090212350.1">
    <property type="nucleotide sequence ID" value="NZ_FOYO01000001.1"/>
</dbReference>
<dbReference type="SFLD" id="SFLDF00562">
    <property type="entry name" value="HemN-like__clustered_with_heat"/>
    <property type="match status" value="1"/>
</dbReference>
<dbReference type="Gene3D" id="3.20.20.70">
    <property type="entry name" value="Aldolase class I"/>
    <property type="match status" value="1"/>
</dbReference>
<dbReference type="SMART" id="SM00729">
    <property type="entry name" value="Elp3"/>
    <property type="match status" value="1"/>
</dbReference>
<comment type="cofactor">
    <cofactor evidence="1">
        <name>[4Fe-4S] cluster</name>
        <dbReference type="ChEBI" id="CHEBI:49883"/>
    </cofactor>
</comment>
<evidence type="ECO:0000259" key="11">
    <source>
        <dbReference type="PROSITE" id="PS51918"/>
    </source>
</evidence>
<dbReference type="EMBL" id="FOYO01000001">
    <property type="protein sequence ID" value="SFR35277.1"/>
    <property type="molecule type" value="Genomic_DNA"/>
</dbReference>
<keyword evidence="5 10" id="KW-0949">S-adenosyl-L-methionine</keyword>
<evidence type="ECO:0000256" key="2">
    <source>
        <dbReference type="ARBA" id="ARBA00006100"/>
    </source>
</evidence>
<dbReference type="InterPro" id="IPR058240">
    <property type="entry name" value="rSAM_sf"/>
</dbReference>
<dbReference type="GO" id="GO:0005737">
    <property type="term" value="C:cytoplasm"/>
    <property type="evidence" value="ECO:0007669"/>
    <property type="project" value="UniProtKB-SubCell"/>
</dbReference>
<dbReference type="GO" id="GO:0004109">
    <property type="term" value="F:coproporphyrinogen oxidase activity"/>
    <property type="evidence" value="ECO:0007669"/>
    <property type="project" value="InterPro"/>
</dbReference>
<comment type="subcellular location">
    <subcellularLocation>
        <location evidence="10">Cytoplasm</location>
    </subcellularLocation>
</comment>
<dbReference type="Proteomes" id="UP000199658">
    <property type="component" value="Unassembled WGS sequence"/>
</dbReference>
<evidence type="ECO:0000256" key="10">
    <source>
        <dbReference type="RuleBase" id="RU364116"/>
    </source>
</evidence>
<dbReference type="SFLD" id="SFLDS00029">
    <property type="entry name" value="Radical_SAM"/>
    <property type="match status" value="1"/>
</dbReference>
<dbReference type="InterPro" id="IPR034505">
    <property type="entry name" value="Coproporphyrinogen-III_oxidase"/>
</dbReference>
<evidence type="ECO:0000256" key="6">
    <source>
        <dbReference type="ARBA" id="ARBA00022723"/>
    </source>
</evidence>
<gene>
    <name evidence="12" type="ORF">SAMN04488002_0616</name>
</gene>
<dbReference type="OrthoDB" id="9808022at2"/>
<dbReference type="GO" id="GO:0006779">
    <property type="term" value="P:porphyrin-containing compound biosynthetic process"/>
    <property type="evidence" value="ECO:0007669"/>
    <property type="project" value="InterPro"/>
</dbReference>
<dbReference type="InterPro" id="IPR004559">
    <property type="entry name" value="HemW-like"/>
</dbReference>
<dbReference type="GO" id="GO:0051539">
    <property type="term" value="F:4 iron, 4 sulfur cluster binding"/>
    <property type="evidence" value="ECO:0007669"/>
    <property type="project" value="UniProtKB-UniRule"/>
</dbReference>
<keyword evidence="4 10" id="KW-0349">Heme</keyword>
<protein>
    <recommendedName>
        <fullName evidence="3 10">Heme chaperone HemW</fullName>
    </recommendedName>
</protein>
<evidence type="ECO:0000256" key="7">
    <source>
        <dbReference type="ARBA" id="ARBA00023004"/>
    </source>
</evidence>
<dbReference type="InterPro" id="IPR007197">
    <property type="entry name" value="rSAM"/>
</dbReference>
<reference evidence="13" key="1">
    <citation type="submission" date="2016-10" db="EMBL/GenBank/DDBJ databases">
        <authorList>
            <person name="Varghese N."/>
            <person name="Submissions S."/>
        </authorList>
    </citation>
    <scope>NUCLEOTIDE SEQUENCE [LARGE SCALE GENOMIC DNA]</scope>
    <source>
        <strain evidence="13">DSM 26921</strain>
    </source>
</reference>
<keyword evidence="9 10" id="KW-0143">Chaperone</keyword>
<dbReference type="NCBIfam" id="TIGR00539">
    <property type="entry name" value="hemN_rel"/>
    <property type="match status" value="1"/>
</dbReference>
<evidence type="ECO:0000256" key="1">
    <source>
        <dbReference type="ARBA" id="ARBA00001966"/>
    </source>
</evidence>
<comment type="similarity">
    <text evidence="2">Belongs to the anaerobic coproporphyrinogen-III oxidase family. HemW subfamily.</text>
</comment>
<organism evidence="12 13">
    <name type="scientific">Litoreibacter janthinus</name>
    <dbReference type="NCBI Taxonomy" id="670154"/>
    <lineage>
        <taxon>Bacteria</taxon>
        <taxon>Pseudomonadati</taxon>
        <taxon>Pseudomonadota</taxon>
        <taxon>Alphaproteobacteria</taxon>
        <taxon>Rhodobacterales</taxon>
        <taxon>Roseobacteraceae</taxon>
        <taxon>Litoreibacter</taxon>
    </lineage>
</organism>
<evidence type="ECO:0000256" key="5">
    <source>
        <dbReference type="ARBA" id="ARBA00022691"/>
    </source>
</evidence>
<dbReference type="SFLD" id="SFLDG01065">
    <property type="entry name" value="anaerobic_coproporphyrinogen-I"/>
    <property type="match status" value="1"/>
</dbReference>
<evidence type="ECO:0000256" key="4">
    <source>
        <dbReference type="ARBA" id="ARBA00022617"/>
    </source>
</evidence>
<sequence>MSPDNWQRAGFGVYVHWPFCQAKCPYCDFNSHVSKNVDQNAWVRAYLSELDRLFSLTPDRIVSTIFFGGGTPSLMLPDTVATIIDRIRANWRCANDLEITLEANPTSVEAERFRGFAQAGVNRISMGIQALNDEDLKLLGRLHSVTEAEKAFNVARSIFERVSFDLIYARQNQTARSWEVELTRALSMAVDHLSLYQLTIEDGTAFGDRFNRGGLRGLPSDDLAADLYEITQNLTEDRGFHAYEVSNHAKTGEESRHNLVYWRGGDYVGVGPGAHGRFDVSTGRLATETHLGPSAWMRAVETKGNGECATAFLSMEEQALEYLLMSLRLAEGCDLNRLYELDRNVISNIKIKELEVSGHLICDQTSIAVPPKSKILLNSILGQLVA</sequence>
<proteinExistence type="inferred from homology"/>
<evidence type="ECO:0000256" key="3">
    <source>
        <dbReference type="ARBA" id="ARBA00017228"/>
    </source>
</evidence>
<keyword evidence="8 10" id="KW-0411">Iron-sulfur</keyword>
<dbReference type="PROSITE" id="PS51918">
    <property type="entry name" value="RADICAL_SAM"/>
    <property type="match status" value="1"/>
</dbReference>
<dbReference type="STRING" id="670154.SAMN04488002_0616"/>
<dbReference type="InterPro" id="IPR013785">
    <property type="entry name" value="Aldolase_TIM"/>
</dbReference>
<keyword evidence="13" id="KW-1185">Reference proteome</keyword>
<dbReference type="PANTHER" id="PTHR13932:SF5">
    <property type="entry name" value="RADICAL S-ADENOSYL METHIONINE DOMAIN-CONTAINING PROTEIN 1, MITOCHONDRIAL"/>
    <property type="match status" value="1"/>
</dbReference>
<dbReference type="InterPro" id="IPR006638">
    <property type="entry name" value="Elp3/MiaA/NifB-like_rSAM"/>
</dbReference>
<evidence type="ECO:0000313" key="13">
    <source>
        <dbReference type="Proteomes" id="UP000199658"/>
    </source>
</evidence>
<accession>A0A1I6FZK3</accession>
<dbReference type="AlphaFoldDB" id="A0A1I6FZK3"/>
<feature type="domain" description="Radical SAM core" evidence="11">
    <location>
        <begin position="5"/>
        <end position="241"/>
    </location>
</feature>
<dbReference type="CDD" id="cd01335">
    <property type="entry name" value="Radical_SAM"/>
    <property type="match status" value="1"/>
</dbReference>
<dbReference type="SFLD" id="SFLDF00288">
    <property type="entry name" value="HemN-like__clustered_with_nucl"/>
    <property type="match status" value="1"/>
</dbReference>
<comment type="function">
    <text evidence="10">Probably acts as a heme chaperone, transferring heme to an unknown acceptor. Binds one molecule of heme per monomer, possibly covalently. Binds 1 [4Fe-4S] cluster. The cluster is coordinated with 3 cysteines and an exchangeable S-adenosyl-L-methionine.</text>
</comment>
<keyword evidence="10" id="KW-0004">4Fe-4S</keyword>
<name>A0A1I6FZK3_9RHOB</name>
<dbReference type="PANTHER" id="PTHR13932">
    <property type="entry name" value="COPROPORPHYRINIGEN III OXIDASE"/>
    <property type="match status" value="1"/>
</dbReference>
<evidence type="ECO:0000256" key="9">
    <source>
        <dbReference type="ARBA" id="ARBA00023186"/>
    </source>
</evidence>
<keyword evidence="6 10" id="KW-0479">Metal-binding</keyword>
<dbReference type="GO" id="GO:0046872">
    <property type="term" value="F:metal ion binding"/>
    <property type="evidence" value="ECO:0007669"/>
    <property type="project" value="UniProtKB-UniRule"/>
</dbReference>
<dbReference type="SUPFAM" id="SSF102114">
    <property type="entry name" value="Radical SAM enzymes"/>
    <property type="match status" value="1"/>
</dbReference>
<evidence type="ECO:0000256" key="8">
    <source>
        <dbReference type="ARBA" id="ARBA00023014"/>
    </source>
</evidence>
<keyword evidence="10" id="KW-0963">Cytoplasm</keyword>
<dbReference type="Pfam" id="PF04055">
    <property type="entry name" value="Radical_SAM"/>
    <property type="match status" value="1"/>
</dbReference>
<keyword evidence="7 10" id="KW-0408">Iron</keyword>
<evidence type="ECO:0000313" key="12">
    <source>
        <dbReference type="EMBL" id="SFR35277.1"/>
    </source>
</evidence>